<dbReference type="InterPro" id="IPR001932">
    <property type="entry name" value="PPM-type_phosphatase-like_dom"/>
</dbReference>
<reference evidence="4 5" key="1">
    <citation type="submission" date="2011-07" db="EMBL/GenBank/DDBJ databases">
        <authorList>
            <person name="Coyne R."/>
            <person name="Brami D."/>
            <person name="Johnson J."/>
            <person name="Hostetler J."/>
            <person name="Hannick L."/>
            <person name="Clark T."/>
            <person name="Cassidy-Hanley D."/>
            <person name="Inman J."/>
        </authorList>
    </citation>
    <scope>NUCLEOTIDE SEQUENCE [LARGE SCALE GENOMIC DNA]</scope>
    <source>
        <strain evidence="4 5">G5</strain>
    </source>
</reference>
<proteinExistence type="inferred from homology"/>
<dbReference type="SMART" id="SM00331">
    <property type="entry name" value="PP2C_SIG"/>
    <property type="match status" value="1"/>
</dbReference>
<dbReference type="PANTHER" id="PTHR12320">
    <property type="entry name" value="PROTEIN PHOSPHATASE 2C"/>
    <property type="match status" value="1"/>
</dbReference>
<evidence type="ECO:0000313" key="4">
    <source>
        <dbReference type="EMBL" id="EGR28517.1"/>
    </source>
</evidence>
<comment type="cofactor">
    <cofactor evidence="1">
        <name>Mg(2+)</name>
        <dbReference type="ChEBI" id="CHEBI:18420"/>
    </cofactor>
</comment>
<dbReference type="GeneID" id="14904593"/>
<dbReference type="eggNOG" id="KOG1379">
    <property type="taxonomic scope" value="Eukaryota"/>
</dbReference>
<dbReference type="Gene3D" id="3.60.40.10">
    <property type="entry name" value="PPM-type phosphatase domain"/>
    <property type="match status" value="1"/>
</dbReference>
<feature type="region of interest" description="Disordered" evidence="2">
    <location>
        <begin position="36"/>
        <end position="56"/>
    </location>
</feature>
<dbReference type="EC" id="3.1.3.16" evidence="1"/>
<dbReference type="InterPro" id="IPR036457">
    <property type="entry name" value="PPM-type-like_dom_sf"/>
</dbReference>
<sequence>MKLSIFKGHSKFVFLGLSTGGLGYYYYQQTQQKSNKYTKQDYSSSDNKSSQSLDSTQDSIKNVNQFLYSVSVRPHRLKLQKGGEDANYAEQNLIAVADGVGGWADNGVDPAEYSNLLIKNLREIYNTNKTKYIQNPKELLIDSAQKTNILGSSTLVMCTLDQNKDILNTTYIGDSGYCLYRFDEKGNIKLEHMFTEQQKSFNFPYQIGGKDHGDKPQTALKFEHKIKNNDVLIVGSDGLFDNLDNTQIQKQIQQAVLKNKKNIVNVQKLSSDIADEAQEKSLSKSYDSPFAQKARASKRFFYGGKEDDITVAVAQIALKDI</sequence>
<dbReference type="GO" id="GO:0046872">
    <property type="term" value="F:metal ion binding"/>
    <property type="evidence" value="ECO:0007669"/>
    <property type="project" value="UniProtKB-UniRule"/>
</dbReference>
<feature type="compositionally biased region" description="Low complexity" evidence="2">
    <location>
        <begin position="36"/>
        <end position="55"/>
    </location>
</feature>
<organism evidence="4 5">
    <name type="scientific">Ichthyophthirius multifiliis</name>
    <name type="common">White spot disease agent</name>
    <name type="synonym">Ich</name>
    <dbReference type="NCBI Taxonomy" id="5932"/>
    <lineage>
        <taxon>Eukaryota</taxon>
        <taxon>Sar</taxon>
        <taxon>Alveolata</taxon>
        <taxon>Ciliophora</taxon>
        <taxon>Intramacronucleata</taxon>
        <taxon>Oligohymenophorea</taxon>
        <taxon>Hymenostomatida</taxon>
        <taxon>Ophryoglenina</taxon>
        <taxon>Ichthyophthirius</taxon>
    </lineage>
</organism>
<dbReference type="InParanoid" id="G0R1Z2"/>
<keyword evidence="1 4" id="KW-0378">Hydrolase</keyword>
<keyword evidence="1" id="KW-0464">Manganese</keyword>
<keyword evidence="1" id="KW-0904">Protein phosphatase</keyword>
<evidence type="ECO:0000256" key="2">
    <source>
        <dbReference type="SAM" id="MobiDB-lite"/>
    </source>
</evidence>
<keyword evidence="5" id="KW-1185">Reference proteome</keyword>
<dbReference type="RefSeq" id="XP_004029753.1">
    <property type="nucleotide sequence ID" value="XM_004029705.1"/>
</dbReference>
<accession>G0R1Z2</accession>
<evidence type="ECO:0000256" key="1">
    <source>
        <dbReference type="RuleBase" id="RU366020"/>
    </source>
</evidence>
<comment type="similarity">
    <text evidence="1">Belongs to the PP2C family.</text>
</comment>
<dbReference type="PROSITE" id="PS51746">
    <property type="entry name" value="PPM_2"/>
    <property type="match status" value="1"/>
</dbReference>
<evidence type="ECO:0000259" key="3">
    <source>
        <dbReference type="PROSITE" id="PS51746"/>
    </source>
</evidence>
<dbReference type="PANTHER" id="PTHR12320:SF1">
    <property type="entry name" value="PROTEIN PHOSPHATASE PTC7 HOMOLOG"/>
    <property type="match status" value="1"/>
</dbReference>
<name>G0R1Z2_ICHMU</name>
<keyword evidence="1" id="KW-0460">Magnesium</keyword>
<dbReference type="OMA" id="AYSEPQT"/>
<protein>
    <recommendedName>
        <fullName evidence="1">Protein phosphatase</fullName>
        <ecNumber evidence="1">3.1.3.16</ecNumber>
    </recommendedName>
</protein>
<dbReference type="SMART" id="SM00332">
    <property type="entry name" value="PP2Cc"/>
    <property type="match status" value="1"/>
</dbReference>
<evidence type="ECO:0000313" key="5">
    <source>
        <dbReference type="Proteomes" id="UP000008983"/>
    </source>
</evidence>
<dbReference type="AlphaFoldDB" id="G0R1Z2"/>
<dbReference type="InterPro" id="IPR039123">
    <property type="entry name" value="PPTC7"/>
</dbReference>
<comment type="catalytic activity">
    <reaction evidence="1">
        <text>O-phospho-L-seryl-[protein] + H2O = L-seryl-[protein] + phosphate</text>
        <dbReference type="Rhea" id="RHEA:20629"/>
        <dbReference type="Rhea" id="RHEA-COMP:9863"/>
        <dbReference type="Rhea" id="RHEA-COMP:11604"/>
        <dbReference type="ChEBI" id="CHEBI:15377"/>
        <dbReference type="ChEBI" id="CHEBI:29999"/>
        <dbReference type="ChEBI" id="CHEBI:43474"/>
        <dbReference type="ChEBI" id="CHEBI:83421"/>
        <dbReference type="EC" id="3.1.3.16"/>
    </reaction>
</comment>
<dbReference type="OrthoDB" id="60843at2759"/>
<feature type="domain" description="PPM-type phosphatase" evidence="3">
    <location>
        <begin position="67"/>
        <end position="316"/>
    </location>
</feature>
<gene>
    <name evidence="4" type="ORF">IMG5_173730</name>
</gene>
<dbReference type="EMBL" id="GL984234">
    <property type="protein sequence ID" value="EGR28517.1"/>
    <property type="molecule type" value="Genomic_DNA"/>
</dbReference>
<dbReference type="GO" id="GO:0004722">
    <property type="term" value="F:protein serine/threonine phosphatase activity"/>
    <property type="evidence" value="ECO:0007669"/>
    <property type="project" value="UniProtKB-EC"/>
</dbReference>
<comment type="cofactor">
    <cofactor evidence="1">
        <name>Mn(2+)</name>
        <dbReference type="ChEBI" id="CHEBI:29035"/>
    </cofactor>
</comment>
<keyword evidence="1" id="KW-0479">Metal-binding</keyword>
<dbReference type="Proteomes" id="UP000008983">
    <property type="component" value="Unassembled WGS sequence"/>
</dbReference>
<dbReference type="SUPFAM" id="SSF81606">
    <property type="entry name" value="PP2C-like"/>
    <property type="match status" value="1"/>
</dbReference>
<dbReference type="STRING" id="857967.G0R1Z2"/>
<comment type="catalytic activity">
    <reaction evidence="1">
        <text>O-phospho-L-threonyl-[protein] + H2O = L-threonyl-[protein] + phosphate</text>
        <dbReference type="Rhea" id="RHEA:47004"/>
        <dbReference type="Rhea" id="RHEA-COMP:11060"/>
        <dbReference type="Rhea" id="RHEA-COMP:11605"/>
        <dbReference type="ChEBI" id="CHEBI:15377"/>
        <dbReference type="ChEBI" id="CHEBI:30013"/>
        <dbReference type="ChEBI" id="CHEBI:43474"/>
        <dbReference type="ChEBI" id="CHEBI:61977"/>
        <dbReference type="EC" id="3.1.3.16"/>
    </reaction>
</comment>